<gene>
    <name evidence="2" type="ORF">M9Y10_010327</name>
</gene>
<proteinExistence type="predicted"/>
<evidence type="ECO:0000313" key="2">
    <source>
        <dbReference type="EMBL" id="KAK8864802.1"/>
    </source>
</evidence>
<dbReference type="InterPro" id="IPR000719">
    <property type="entry name" value="Prot_kinase_dom"/>
</dbReference>
<comment type="caution">
    <text evidence="2">The sequence shown here is derived from an EMBL/GenBank/DDBJ whole genome shotgun (WGS) entry which is preliminary data.</text>
</comment>
<dbReference type="SUPFAM" id="SSF56112">
    <property type="entry name" value="Protein kinase-like (PK-like)"/>
    <property type="match status" value="1"/>
</dbReference>
<dbReference type="Gene3D" id="1.10.510.10">
    <property type="entry name" value="Transferase(Phosphotransferase) domain 1"/>
    <property type="match status" value="1"/>
</dbReference>
<dbReference type="PANTHER" id="PTHR23257">
    <property type="entry name" value="SERINE-THREONINE PROTEIN KINASE"/>
    <property type="match status" value="1"/>
</dbReference>
<protein>
    <recommendedName>
        <fullName evidence="1">Protein kinase domain-containing protein</fullName>
    </recommendedName>
</protein>
<dbReference type="InterPro" id="IPR001245">
    <property type="entry name" value="Ser-Thr/Tyr_kinase_cat_dom"/>
</dbReference>
<dbReference type="Pfam" id="PF07714">
    <property type="entry name" value="PK_Tyr_Ser-Thr"/>
    <property type="match status" value="1"/>
</dbReference>
<feature type="domain" description="Protein kinase" evidence="1">
    <location>
        <begin position="1"/>
        <end position="93"/>
    </location>
</feature>
<organism evidence="2 3">
    <name type="scientific">Tritrichomonas musculus</name>
    <dbReference type="NCBI Taxonomy" id="1915356"/>
    <lineage>
        <taxon>Eukaryota</taxon>
        <taxon>Metamonada</taxon>
        <taxon>Parabasalia</taxon>
        <taxon>Tritrichomonadida</taxon>
        <taxon>Tritrichomonadidae</taxon>
        <taxon>Tritrichomonas</taxon>
    </lineage>
</organism>
<keyword evidence="3" id="KW-1185">Reference proteome</keyword>
<accession>A0ABR2IKH7</accession>
<dbReference type="InterPro" id="IPR011009">
    <property type="entry name" value="Kinase-like_dom_sf"/>
</dbReference>
<dbReference type="InterPro" id="IPR050167">
    <property type="entry name" value="Ser_Thr_protein_kinase"/>
</dbReference>
<dbReference type="EMBL" id="JAPFFF010000016">
    <property type="protein sequence ID" value="KAK8864802.1"/>
    <property type="molecule type" value="Genomic_DNA"/>
</dbReference>
<sequence>MTPELFADDEDGIKYTNKVDVYSFGIVLVFIVTGSYPKFNLKNVCLGILPPLPDTIVNWVRKLIESCLSTSPENRPSFAEIFDVMKSNNYDLFSENKNKKLTSKEMSMKQEIEARVMKIEAFEYQHHND</sequence>
<name>A0ABR2IKH7_9EUKA</name>
<dbReference type="Proteomes" id="UP001470230">
    <property type="component" value="Unassembled WGS sequence"/>
</dbReference>
<evidence type="ECO:0000313" key="3">
    <source>
        <dbReference type="Proteomes" id="UP001470230"/>
    </source>
</evidence>
<dbReference type="PROSITE" id="PS50011">
    <property type="entry name" value="PROTEIN_KINASE_DOM"/>
    <property type="match status" value="1"/>
</dbReference>
<reference evidence="2 3" key="1">
    <citation type="submission" date="2024-04" db="EMBL/GenBank/DDBJ databases">
        <title>Tritrichomonas musculus Genome.</title>
        <authorList>
            <person name="Alves-Ferreira E."/>
            <person name="Grigg M."/>
            <person name="Lorenzi H."/>
            <person name="Galac M."/>
        </authorList>
    </citation>
    <scope>NUCLEOTIDE SEQUENCE [LARGE SCALE GENOMIC DNA]</scope>
    <source>
        <strain evidence="2 3">EAF2021</strain>
    </source>
</reference>
<evidence type="ECO:0000259" key="1">
    <source>
        <dbReference type="PROSITE" id="PS50011"/>
    </source>
</evidence>